<feature type="compositionally biased region" description="Basic and acidic residues" evidence="5">
    <location>
        <begin position="502"/>
        <end position="537"/>
    </location>
</feature>
<evidence type="ECO:0000256" key="3">
    <source>
        <dbReference type="ARBA" id="ARBA00023134"/>
    </source>
</evidence>
<dbReference type="PANTHER" id="PTHR10751">
    <property type="entry name" value="GUANYLATE BINDING PROTEIN"/>
    <property type="match status" value="1"/>
</dbReference>
<feature type="domain" description="GB1/RHD3-type G" evidence="6">
    <location>
        <begin position="54"/>
        <end position="305"/>
    </location>
</feature>
<accession>A0ABP1FRE1</accession>
<keyword evidence="3" id="KW-0342">GTP-binding</keyword>
<dbReference type="Pfam" id="PF02841">
    <property type="entry name" value="GBP_C"/>
    <property type="match status" value="1"/>
</dbReference>
<evidence type="ECO:0000313" key="7">
    <source>
        <dbReference type="EMBL" id="CAL5220112.1"/>
    </source>
</evidence>
<feature type="region of interest" description="Disordered" evidence="5">
    <location>
        <begin position="652"/>
        <end position="689"/>
    </location>
</feature>
<dbReference type="Pfam" id="PF02263">
    <property type="entry name" value="GBP"/>
    <property type="match status" value="1"/>
</dbReference>
<dbReference type="SUPFAM" id="SSF52540">
    <property type="entry name" value="P-loop containing nucleoside triphosphate hydrolases"/>
    <property type="match status" value="1"/>
</dbReference>
<comment type="caution">
    <text evidence="7">The sequence shown here is derived from an EMBL/GenBank/DDBJ whole genome shotgun (WGS) entry which is preliminary data.</text>
</comment>
<feature type="region of interest" description="Disordered" evidence="5">
    <location>
        <begin position="502"/>
        <end position="568"/>
    </location>
</feature>
<gene>
    <name evidence="7" type="primary">g2064</name>
    <name evidence="7" type="ORF">VP750_LOCUS1771</name>
</gene>
<keyword evidence="1" id="KW-0547">Nucleotide-binding</keyword>
<comment type="similarity">
    <text evidence="4">Belongs to the TRAFAC class dynamin-like GTPase superfamily. GB1/RHD3 GTPase family.</text>
</comment>
<dbReference type="CDD" id="cd01851">
    <property type="entry name" value="GBP"/>
    <property type="match status" value="1"/>
</dbReference>
<keyword evidence="8" id="KW-1185">Reference proteome</keyword>
<sequence length="730" mass="80374">MMSYFSGRKAKTTEPSFSAPAGKPGTPLELVKYSTETGKFEIPQEALKVLRSVRGPIGVVSVCGRARQGKSYILNQLLGQSSGFIVGPTHRPCTKGLWMWSTPVEQKAPDGSKFHLVLLDTEGIDAYDQTGQYSTQIFSLAVLLSSLFIYNQMGGIDEAALDRLSLVTEMTKHIRVRSEGAAGDSEHELSGFTPSFLWLLRDFYLSLEEDGRKVSPNEYLETALQPVRGAGRSVEAKNAIRESIKALFPNRTCFPLVRPMSDESQLQRLEAVPPSQLRPEFQQGMAQLTKLIFQRAQPKRLGSQVITGPMLATLASEYVRAINEGAVPTISTAWQGVAEAESRRAADAAEQAYREAFDRSVPADEGALQAEHVRALAAGQAVFSEAAVGEQSVREANAARFKQTCQREFEAFKKERLATGELECQKLITAAQSHLTQVASKPGVTVGELQREFASWEEGYDSSSAAAGPAKRRLRNEFVRGTYQQLLANVERAQNQRLVEAERRATEERQRAEDDRRAVAAARAEAERERLSRERLEQQVTGHHSRESEWSQQEAKWKQREAHLRQQAHQAETLEQENQHLKQEISRLNRELQAAASQHQEAAASSSRAAELEAARLRAELDQAGAALRAKEAELAAVQHQLAAAESAAARAAAAPPAAPASPEPMEADGYEDANEGVRGIEGTPPEKKTIAQLKEWLTEQGHEEKVWNLTQQKAKKPAFVAAAREVLGA</sequence>
<dbReference type="Gene3D" id="3.40.50.300">
    <property type="entry name" value="P-loop containing nucleotide triphosphate hydrolases"/>
    <property type="match status" value="1"/>
</dbReference>
<organism evidence="7 8">
    <name type="scientific">Coccomyxa viridis</name>
    <dbReference type="NCBI Taxonomy" id="1274662"/>
    <lineage>
        <taxon>Eukaryota</taxon>
        <taxon>Viridiplantae</taxon>
        <taxon>Chlorophyta</taxon>
        <taxon>core chlorophytes</taxon>
        <taxon>Trebouxiophyceae</taxon>
        <taxon>Trebouxiophyceae incertae sedis</taxon>
        <taxon>Coccomyxaceae</taxon>
        <taxon>Coccomyxa</taxon>
    </lineage>
</organism>
<evidence type="ECO:0000256" key="5">
    <source>
        <dbReference type="SAM" id="MobiDB-lite"/>
    </source>
</evidence>
<dbReference type="InterPro" id="IPR003191">
    <property type="entry name" value="Guanylate-bd/ATL_C"/>
</dbReference>
<evidence type="ECO:0000256" key="4">
    <source>
        <dbReference type="PROSITE-ProRule" id="PRU01052"/>
    </source>
</evidence>
<evidence type="ECO:0000259" key="6">
    <source>
        <dbReference type="PROSITE" id="PS51715"/>
    </source>
</evidence>
<dbReference type="PROSITE" id="PS51715">
    <property type="entry name" value="G_GB1_RHD3"/>
    <property type="match status" value="1"/>
</dbReference>
<dbReference type="Gene3D" id="1.20.1000.10">
    <property type="entry name" value="Guanylate-binding protein, C-terminal domain"/>
    <property type="match status" value="1"/>
</dbReference>
<dbReference type="EMBL" id="CAXHTA020000003">
    <property type="protein sequence ID" value="CAL5220112.1"/>
    <property type="molecule type" value="Genomic_DNA"/>
</dbReference>
<name>A0ABP1FRE1_9CHLO</name>
<dbReference type="InterPro" id="IPR027417">
    <property type="entry name" value="P-loop_NTPase"/>
</dbReference>
<reference evidence="7 8" key="1">
    <citation type="submission" date="2024-06" db="EMBL/GenBank/DDBJ databases">
        <authorList>
            <person name="Kraege A."/>
            <person name="Thomma B."/>
        </authorList>
    </citation>
    <scope>NUCLEOTIDE SEQUENCE [LARGE SCALE GENOMIC DNA]</scope>
</reference>
<dbReference type="Proteomes" id="UP001497392">
    <property type="component" value="Unassembled WGS sequence"/>
</dbReference>
<feature type="compositionally biased region" description="Basic and acidic residues" evidence="5">
    <location>
        <begin position="544"/>
        <end position="564"/>
    </location>
</feature>
<protein>
    <submittedName>
        <fullName evidence="7">G2064 protein</fullName>
    </submittedName>
</protein>
<proteinExistence type="inferred from homology"/>
<dbReference type="InterPro" id="IPR015894">
    <property type="entry name" value="Guanylate-bd_N"/>
</dbReference>
<feature type="compositionally biased region" description="Acidic residues" evidence="5">
    <location>
        <begin position="666"/>
        <end position="675"/>
    </location>
</feature>
<dbReference type="InterPro" id="IPR030386">
    <property type="entry name" value="G_GB1_RHD3_dom"/>
</dbReference>
<keyword evidence="2" id="KW-0378">Hydrolase</keyword>
<feature type="region of interest" description="Disordered" evidence="5">
    <location>
        <begin position="1"/>
        <end position="23"/>
    </location>
</feature>
<dbReference type="InterPro" id="IPR036543">
    <property type="entry name" value="Guanylate-bd_C_sf"/>
</dbReference>
<evidence type="ECO:0000256" key="2">
    <source>
        <dbReference type="ARBA" id="ARBA00022801"/>
    </source>
</evidence>
<evidence type="ECO:0000313" key="8">
    <source>
        <dbReference type="Proteomes" id="UP001497392"/>
    </source>
</evidence>
<evidence type="ECO:0000256" key="1">
    <source>
        <dbReference type="ARBA" id="ARBA00022741"/>
    </source>
</evidence>
<dbReference type="SUPFAM" id="SSF48340">
    <property type="entry name" value="Interferon-induced guanylate-binding protein 1 (GBP1), C-terminal domain"/>
    <property type="match status" value="1"/>
</dbReference>